<dbReference type="RefSeq" id="WP_012787182.1">
    <property type="nucleotide sequence ID" value="NC_013131.1"/>
</dbReference>
<gene>
    <name evidence="1" type="ordered locus">Caci_2980</name>
</gene>
<accession>C7Q2Z7</accession>
<sequence>MTTITELLAQAEIRCTTGCRDGYIDNTDAVRAWEDEHREALERYDAERRRTRRALVAGEELELRNTEPPAFLKCPCGGAGGVLTEDGYALMAFLVRHLGLLNA</sequence>
<proteinExistence type="predicted"/>
<protein>
    <submittedName>
        <fullName evidence="1">Uncharacterized protein</fullName>
    </submittedName>
</protein>
<dbReference type="STRING" id="479433.Caci_2980"/>
<dbReference type="KEGG" id="cai:Caci_2980"/>
<dbReference type="Proteomes" id="UP000000851">
    <property type="component" value="Chromosome"/>
</dbReference>
<dbReference type="EMBL" id="CP001700">
    <property type="protein sequence ID" value="ACU71889.1"/>
    <property type="molecule type" value="Genomic_DNA"/>
</dbReference>
<dbReference type="InParanoid" id="C7Q2Z7"/>
<reference evidence="1 2" key="1">
    <citation type="journal article" date="2009" name="Stand. Genomic Sci.">
        <title>Complete genome sequence of Catenulispora acidiphila type strain (ID 139908).</title>
        <authorList>
            <person name="Copeland A."/>
            <person name="Lapidus A."/>
            <person name="Glavina Del Rio T."/>
            <person name="Nolan M."/>
            <person name="Lucas S."/>
            <person name="Chen F."/>
            <person name="Tice H."/>
            <person name="Cheng J.F."/>
            <person name="Bruce D."/>
            <person name="Goodwin L."/>
            <person name="Pitluck S."/>
            <person name="Mikhailova N."/>
            <person name="Pati A."/>
            <person name="Ivanova N."/>
            <person name="Mavromatis K."/>
            <person name="Chen A."/>
            <person name="Palaniappan K."/>
            <person name="Chain P."/>
            <person name="Land M."/>
            <person name="Hauser L."/>
            <person name="Chang Y.J."/>
            <person name="Jeffries C.D."/>
            <person name="Chertkov O."/>
            <person name="Brettin T."/>
            <person name="Detter J.C."/>
            <person name="Han C."/>
            <person name="Ali Z."/>
            <person name="Tindall B.J."/>
            <person name="Goker M."/>
            <person name="Bristow J."/>
            <person name="Eisen J.A."/>
            <person name="Markowitz V."/>
            <person name="Hugenholtz P."/>
            <person name="Kyrpides N.C."/>
            <person name="Klenk H.P."/>
        </authorList>
    </citation>
    <scope>NUCLEOTIDE SEQUENCE [LARGE SCALE GENOMIC DNA]</scope>
    <source>
        <strain evidence="2">DSM 44928 / JCM 14897 / NBRC 102108 / NRRL B-24433 / ID139908</strain>
    </source>
</reference>
<dbReference type="AlphaFoldDB" id="C7Q2Z7"/>
<name>C7Q2Z7_CATAD</name>
<organism evidence="1 2">
    <name type="scientific">Catenulispora acidiphila (strain DSM 44928 / JCM 14897 / NBRC 102108 / NRRL B-24433 / ID139908)</name>
    <dbReference type="NCBI Taxonomy" id="479433"/>
    <lineage>
        <taxon>Bacteria</taxon>
        <taxon>Bacillati</taxon>
        <taxon>Actinomycetota</taxon>
        <taxon>Actinomycetes</taxon>
        <taxon>Catenulisporales</taxon>
        <taxon>Catenulisporaceae</taxon>
        <taxon>Catenulispora</taxon>
    </lineage>
</organism>
<evidence type="ECO:0000313" key="1">
    <source>
        <dbReference type="EMBL" id="ACU71889.1"/>
    </source>
</evidence>
<keyword evidence="2" id="KW-1185">Reference proteome</keyword>
<dbReference type="HOGENOM" id="CLU_2258662_0_0_11"/>
<evidence type="ECO:0000313" key="2">
    <source>
        <dbReference type="Proteomes" id="UP000000851"/>
    </source>
</evidence>